<organism evidence="1">
    <name type="scientific">Cacopsylla melanoneura</name>
    <dbReference type="NCBI Taxonomy" id="428564"/>
    <lineage>
        <taxon>Eukaryota</taxon>
        <taxon>Metazoa</taxon>
        <taxon>Ecdysozoa</taxon>
        <taxon>Arthropoda</taxon>
        <taxon>Hexapoda</taxon>
        <taxon>Insecta</taxon>
        <taxon>Pterygota</taxon>
        <taxon>Neoptera</taxon>
        <taxon>Paraneoptera</taxon>
        <taxon>Hemiptera</taxon>
        <taxon>Sternorrhyncha</taxon>
        <taxon>Psylloidea</taxon>
        <taxon>Psyllidae</taxon>
        <taxon>Psyllinae</taxon>
        <taxon>Cacopsylla</taxon>
    </lineage>
</organism>
<sequence length="120" mass="14021">MYCPRRLADSLFKCTWAPSHNTTRLSAWKLPNRPRPRKLCSALWNGCNWATRSTMSWRRWWGMSVARSVRRDGWELRNVQWRACYFGPRIMIVQMIDTGFTCGKSSTTISGRMGSTLIRS</sequence>
<dbReference type="AlphaFoldDB" id="A0A8D8TPH1"/>
<dbReference type="EMBL" id="HBUF01290274">
    <property type="protein sequence ID" value="CAG6689081.1"/>
    <property type="molecule type" value="Transcribed_RNA"/>
</dbReference>
<dbReference type="EMBL" id="HBUF01156128">
    <property type="protein sequence ID" value="CAG6649167.1"/>
    <property type="molecule type" value="Transcribed_RNA"/>
</dbReference>
<dbReference type="EMBL" id="HBUF01383686">
    <property type="protein sequence ID" value="CAG6731265.1"/>
    <property type="molecule type" value="Transcribed_RNA"/>
</dbReference>
<protein>
    <submittedName>
        <fullName evidence="1">Uncharacterized protein</fullName>
    </submittedName>
</protein>
<dbReference type="EMBL" id="HBUF01156129">
    <property type="protein sequence ID" value="CAG6649170.1"/>
    <property type="molecule type" value="Transcribed_RNA"/>
</dbReference>
<dbReference type="EMBL" id="HBUF01383685">
    <property type="protein sequence ID" value="CAG6731263.1"/>
    <property type="molecule type" value="Transcribed_RNA"/>
</dbReference>
<dbReference type="EMBL" id="HBUF01290273">
    <property type="protein sequence ID" value="CAG6689078.1"/>
    <property type="molecule type" value="Transcribed_RNA"/>
</dbReference>
<name>A0A8D8TPH1_9HEMI</name>
<accession>A0A8D8TPH1</accession>
<dbReference type="EMBL" id="HBUF01383684">
    <property type="protein sequence ID" value="CAG6731261.1"/>
    <property type="molecule type" value="Transcribed_RNA"/>
</dbReference>
<proteinExistence type="predicted"/>
<evidence type="ECO:0000313" key="1">
    <source>
        <dbReference type="EMBL" id="CAG6689081.1"/>
    </source>
</evidence>
<reference evidence="1" key="1">
    <citation type="submission" date="2021-05" db="EMBL/GenBank/DDBJ databases">
        <authorList>
            <person name="Alioto T."/>
            <person name="Alioto T."/>
            <person name="Gomez Garrido J."/>
        </authorList>
    </citation>
    <scope>NUCLEOTIDE SEQUENCE</scope>
</reference>